<keyword evidence="11 12" id="KW-0472">Membrane</keyword>
<dbReference type="SMART" id="SM00388">
    <property type="entry name" value="HisKA"/>
    <property type="match status" value="1"/>
</dbReference>
<dbReference type="SUPFAM" id="SSF55874">
    <property type="entry name" value="ATPase domain of HSP90 chaperone/DNA topoisomerase II/histidine kinase"/>
    <property type="match status" value="1"/>
</dbReference>
<dbReference type="GO" id="GO:0000155">
    <property type="term" value="F:phosphorelay sensor kinase activity"/>
    <property type="evidence" value="ECO:0007669"/>
    <property type="project" value="InterPro"/>
</dbReference>
<dbReference type="EC" id="2.7.13.3" evidence="3"/>
<evidence type="ECO:0000256" key="2">
    <source>
        <dbReference type="ARBA" id="ARBA00004236"/>
    </source>
</evidence>
<keyword evidence="10" id="KW-0902">Two-component regulatory system</keyword>
<protein>
    <recommendedName>
        <fullName evidence="3">histidine kinase</fullName>
        <ecNumber evidence="3">2.7.13.3</ecNumber>
    </recommendedName>
</protein>
<name>A0A250JCU3_9BACT</name>
<dbReference type="GO" id="GO:0005524">
    <property type="term" value="F:ATP binding"/>
    <property type="evidence" value="ECO:0007669"/>
    <property type="project" value="UniProtKB-KW"/>
</dbReference>
<dbReference type="KEGG" id="cfus:CYFUS_007185"/>
<comment type="catalytic activity">
    <reaction evidence="1">
        <text>ATP + protein L-histidine = ADP + protein N-phospho-L-histidine.</text>
        <dbReference type="EC" id="2.7.13.3"/>
    </reaction>
</comment>
<dbReference type="AlphaFoldDB" id="A0A250JCU3"/>
<gene>
    <name evidence="14" type="ORF">CYFUS_007185</name>
</gene>
<keyword evidence="12" id="KW-1133">Transmembrane helix</keyword>
<evidence type="ECO:0000256" key="1">
    <source>
        <dbReference type="ARBA" id="ARBA00000085"/>
    </source>
</evidence>
<dbReference type="InterPro" id="IPR036097">
    <property type="entry name" value="HisK_dim/P_sf"/>
</dbReference>
<dbReference type="InterPro" id="IPR050736">
    <property type="entry name" value="Sensor_HK_Regulatory"/>
</dbReference>
<dbReference type="SUPFAM" id="SSF55781">
    <property type="entry name" value="GAF domain-like"/>
    <property type="match status" value="1"/>
</dbReference>
<dbReference type="Gene3D" id="3.30.565.10">
    <property type="entry name" value="Histidine kinase-like ATPase, C-terminal domain"/>
    <property type="match status" value="1"/>
</dbReference>
<reference evidence="14 15" key="1">
    <citation type="submission" date="2017-06" db="EMBL/GenBank/DDBJ databases">
        <title>Sequencing and comparative analysis of myxobacterial genomes.</title>
        <authorList>
            <person name="Rupp O."/>
            <person name="Goesmann A."/>
            <person name="Sogaard-Andersen L."/>
        </authorList>
    </citation>
    <scope>NUCLEOTIDE SEQUENCE [LARGE SCALE GENOMIC DNA]</scope>
    <source>
        <strain evidence="14 15">DSM 52655</strain>
    </source>
</reference>
<evidence type="ECO:0000256" key="9">
    <source>
        <dbReference type="ARBA" id="ARBA00022840"/>
    </source>
</evidence>
<dbReference type="InterPro" id="IPR005467">
    <property type="entry name" value="His_kinase_dom"/>
</dbReference>
<dbReference type="InterPro" id="IPR029016">
    <property type="entry name" value="GAF-like_dom_sf"/>
</dbReference>
<keyword evidence="8" id="KW-0418">Kinase</keyword>
<keyword evidence="5" id="KW-0597">Phosphoprotein</keyword>
<dbReference type="SMART" id="SM00387">
    <property type="entry name" value="HATPase_c"/>
    <property type="match status" value="1"/>
</dbReference>
<evidence type="ECO:0000256" key="6">
    <source>
        <dbReference type="ARBA" id="ARBA00022679"/>
    </source>
</evidence>
<dbReference type="Pfam" id="PF01590">
    <property type="entry name" value="GAF"/>
    <property type="match status" value="1"/>
</dbReference>
<evidence type="ECO:0000256" key="4">
    <source>
        <dbReference type="ARBA" id="ARBA00022475"/>
    </source>
</evidence>
<organism evidence="14 15">
    <name type="scientific">Cystobacter fuscus</name>
    <dbReference type="NCBI Taxonomy" id="43"/>
    <lineage>
        <taxon>Bacteria</taxon>
        <taxon>Pseudomonadati</taxon>
        <taxon>Myxococcota</taxon>
        <taxon>Myxococcia</taxon>
        <taxon>Myxococcales</taxon>
        <taxon>Cystobacterineae</taxon>
        <taxon>Archangiaceae</taxon>
        <taxon>Cystobacter</taxon>
    </lineage>
</organism>
<dbReference type="SUPFAM" id="SSF47384">
    <property type="entry name" value="Homodimeric domain of signal transducing histidine kinase"/>
    <property type="match status" value="1"/>
</dbReference>
<evidence type="ECO:0000313" key="15">
    <source>
        <dbReference type="Proteomes" id="UP000217257"/>
    </source>
</evidence>
<evidence type="ECO:0000313" key="14">
    <source>
        <dbReference type="EMBL" id="ATB41715.1"/>
    </source>
</evidence>
<evidence type="ECO:0000256" key="12">
    <source>
        <dbReference type="SAM" id="Phobius"/>
    </source>
</evidence>
<dbReference type="InterPro" id="IPR036890">
    <property type="entry name" value="HATPase_C_sf"/>
</dbReference>
<feature type="transmembrane region" description="Helical" evidence="12">
    <location>
        <begin position="12"/>
        <end position="32"/>
    </location>
</feature>
<comment type="subcellular location">
    <subcellularLocation>
        <location evidence="2">Cell membrane</location>
    </subcellularLocation>
</comment>
<dbReference type="Gene3D" id="1.10.287.130">
    <property type="match status" value="1"/>
</dbReference>
<dbReference type="PROSITE" id="PS50109">
    <property type="entry name" value="HIS_KIN"/>
    <property type="match status" value="1"/>
</dbReference>
<evidence type="ECO:0000256" key="11">
    <source>
        <dbReference type="ARBA" id="ARBA00023136"/>
    </source>
</evidence>
<dbReference type="InterPro" id="IPR003661">
    <property type="entry name" value="HisK_dim/P_dom"/>
</dbReference>
<dbReference type="InterPro" id="IPR003018">
    <property type="entry name" value="GAF"/>
</dbReference>
<dbReference type="Pfam" id="PF02518">
    <property type="entry name" value="HATPase_c"/>
    <property type="match status" value="1"/>
</dbReference>
<sequence length="493" mass="54090">MGEGQDMRRLPWETAGKVIFSGLVLLGALALVNVVTSPRQSEGWSFPWVAVLVALALGVGVLLGSRQPEESLPSEVERREWEGRFLSEVGARLASTLDHEQTLTNVATLAVGSLADCCLLSLEAEDWRPRRLKAVHLDADKAPLVEAMERTALDRRGPPLLSFPLEPRRPWVLSDVSSASLESLARSEEHLRLLLELNPRSLMGLPLLVHGHFLGTLVLVSCAPRHAYEEADLRLGEELARRAALAIQSARLYRTAREATQARDDVLAVVAHDLRNPLNAISISAQTLLRQRTIANDPQLQAPLRIIRSSVERMNRLIQDLLNVSRMEAGKLAVETYPEPAESLLQEALEEARPLASRLQLSTDIAEVLPAVRVDRERILQVFSNLLGNALKFTPPGGRVTLGARAEGAVVRFWVSDTGPGIPPEAREHLFDRFWQMRHGDRRGAGLGLSIAKGLVEAHGGRIWVESEPGHGSTFSFVVPVAHEAPPLTHSGP</sequence>
<evidence type="ECO:0000256" key="10">
    <source>
        <dbReference type="ARBA" id="ARBA00023012"/>
    </source>
</evidence>
<dbReference type="EMBL" id="CP022098">
    <property type="protein sequence ID" value="ATB41715.1"/>
    <property type="molecule type" value="Genomic_DNA"/>
</dbReference>
<dbReference type="SMART" id="SM00065">
    <property type="entry name" value="GAF"/>
    <property type="match status" value="1"/>
</dbReference>
<accession>A0A250JCU3</accession>
<dbReference type="Proteomes" id="UP000217257">
    <property type="component" value="Chromosome"/>
</dbReference>
<keyword evidence="6" id="KW-0808">Transferase</keyword>
<dbReference type="CDD" id="cd00075">
    <property type="entry name" value="HATPase"/>
    <property type="match status" value="1"/>
</dbReference>
<evidence type="ECO:0000259" key="13">
    <source>
        <dbReference type="PROSITE" id="PS50109"/>
    </source>
</evidence>
<evidence type="ECO:0000256" key="7">
    <source>
        <dbReference type="ARBA" id="ARBA00022741"/>
    </source>
</evidence>
<dbReference type="FunFam" id="3.30.565.10:FF:000023">
    <property type="entry name" value="PAS domain-containing sensor histidine kinase"/>
    <property type="match status" value="1"/>
</dbReference>
<keyword evidence="12" id="KW-0812">Transmembrane</keyword>
<evidence type="ECO:0000256" key="3">
    <source>
        <dbReference type="ARBA" id="ARBA00012438"/>
    </source>
</evidence>
<dbReference type="PRINTS" id="PR00344">
    <property type="entry name" value="BCTRLSENSOR"/>
</dbReference>
<dbReference type="Gene3D" id="3.30.450.40">
    <property type="match status" value="1"/>
</dbReference>
<proteinExistence type="predicted"/>
<feature type="domain" description="Histidine kinase" evidence="13">
    <location>
        <begin position="269"/>
        <end position="483"/>
    </location>
</feature>
<dbReference type="Pfam" id="PF00512">
    <property type="entry name" value="HisKA"/>
    <property type="match status" value="1"/>
</dbReference>
<dbReference type="GO" id="GO:0005886">
    <property type="term" value="C:plasma membrane"/>
    <property type="evidence" value="ECO:0007669"/>
    <property type="project" value="UniProtKB-SubCell"/>
</dbReference>
<dbReference type="InterPro" id="IPR003594">
    <property type="entry name" value="HATPase_dom"/>
</dbReference>
<dbReference type="PANTHER" id="PTHR43711:SF1">
    <property type="entry name" value="HISTIDINE KINASE 1"/>
    <property type="match status" value="1"/>
</dbReference>
<evidence type="ECO:0000256" key="8">
    <source>
        <dbReference type="ARBA" id="ARBA00022777"/>
    </source>
</evidence>
<dbReference type="InterPro" id="IPR004358">
    <property type="entry name" value="Sig_transdc_His_kin-like_C"/>
</dbReference>
<keyword evidence="9" id="KW-0067">ATP-binding</keyword>
<feature type="transmembrane region" description="Helical" evidence="12">
    <location>
        <begin position="44"/>
        <end position="64"/>
    </location>
</feature>
<dbReference type="PANTHER" id="PTHR43711">
    <property type="entry name" value="TWO-COMPONENT HISTIDINE KINASE"/>
    <property type="match status" value="1"/>
</dbReference>
<keyword evidence="7" id="KW-0547">Nucleotide-binding</keyword>
<keyword evidence="4" id="KW-1003">Cell membrane</keyword>
<dbReference type="CDD" id="cd00082">
    <property type="entry name" value="HisKA"/>
    <property type="match status" value="1"/>
</dbReference>
<evidence type="ECO:0000256" key="5">
    <source>
        <dbReference type="ARBA" id="ARBA00022553"/>
    </source>
</evidence>